<organism evidence="1 2">
    <name type="scientific">Portunus trituberculatus</name>
    <name type="common">Swimming crab</name>
    <name type="synonym">Neptunus trituberculatus</name>
    <dbReference type="NCBI Taxonomy" id="210409"/>
    <lineage>
        <taxon>Eukaryota</taxon>
        <taxon>Metazoa</taxon>
        <taxon>Ecdysozoa</taxon>
        <taxon>Arthropoda</taxon>
        <taxon>Crustacea</taxon>
        <taxon>Multicrustacea</taxon>
        <taxon>Malacostraca</taxon>
        <taxon>Eumalacostraca</taxon>
        <taxon>Eucarida</taxon>
        <taxon>Decapoda</taxon>
        <taxon>Pleocyemata</taxon>
        <taxon>Brachyura</taxon>
        <taxon>Eubrachyura</taxon>
        <taxon>Portunoidea</taxon>
        <taxon>Portunidae</taxon>
        <taxon>Portuninae</taxon>
        <taxon>Portunus</taxon>
    </lineage>
</organism>
<protein>
    <submittedName>
        <fullName evidence="1">Uncharacterized protein</fullName>
    </submittedName>
</protein>
<gene>
    <name evidence="1" type="ORF">E2C01_100291</name>
</gene>
<dbReference type="Proteomes" id="UP000324222">
    <property type="component" value="Unassembled WGS sequence"/>
</dbReference>
<accession>A0A5B7KJ29</accession>
<comment type="caution">
    <text evidence="1">The sequence shown here is derived from an EMBL/GenBank/DDBJ whole genome shotgun (WGS) entry which is preliminary data.</text>
</comment>
<keyword evidence="2" id="KW-1185">Reference proteome</keyword>
<dbReference type="EMBL" id="VSRR010141803">
    <property type="protein sequence ID" value="MPD04595.1"/>
    <property type="molecule type" value="Genomic_DNA"/>
</dbReference>
<evidence type="ECO:0000313" key="1">
    <source>
        <dbReference type="EMBL" id="MPD04595.1"/>
    </source>
</evidence>
<name>A0A5B7KJ29_PORTR</name>
<sequence length="8" mass="903">MQAHSTKT</sequence>
<evidence type="ECO:0000313" key="2">
    <source>
        <dbReference type="Proteomes" id="UP000324222"/>
    </source>
</evidence>
<proteinExistence type="predicted"/>
<reference evidence="1 2" key="1">
    <citation type="submission" date="2019-05" db="EMBL/GenBank/DDBJ databases">
        <title>Another draft genome of Portunus trituberculatus and its Hox gene families provides insights of decapod evolution.</title>
        <authorList>
            <person name="Jeong J.-H."/>
            <person name="Song I."/>
            <person name="Kim S."/>
            <person name="Choi T."/>
            <person name="Kim D."/>
            <person name="Ryu S."/>
            <person name="Kim W."/>
        </authorList>
    </citation>
    <scope>NUCLEOTIDE SEQUENCE [LARGE SCALE GENOMIC DNA]</scope>
    <source>
        <tissue evidence="1">Muscle</tissue>
    </source>
</reference>